<reference evidence="1 2" key="1">
    <citation type="submission" date="2018-01" db="EMBL/GenBank/DDBJ databases">
        <title>Whole genome sequencing of Histamine producing bacteria.</title>
        <authorList>
            <person name="Butler K."/>
        </authorList>
    </citation>
    <scope>NUCLEOTIDE SEQUENCE [LARGE SCALE GENOMIC DNA]</scope>
    <source>
        <strain evidence="1 2">FS-7.2</strain>
    </source>
</reference>
<dbReference type="Pfam" id="PF01497">
    <property type="entry name" value="Peripla_BP_2"/>
    <property type="match status" value="1"/>
</dbReference>
<evidence type="ECO:0000313" key="2">
    <source>
        <dbReference type="Proteomes" id="UP000241426"/>
    </source>
</evidence>
<proteinExistence type="predicted"/>
<dbReference type="SUPFAM" id="SSF53807">
    <property type="entry name" value="Helical backbone' metal receptor"/>
    <property type="match status" value="1"/>
</dbReference>
<comment type="caution">
    <text evidence="1">The sequence shown here is derived from an EMBL/GenBank/DDBJ whole genome shotgun (WGS) entry which is preliminary data.</text>
</comment>
<dbReference type="EMBL" id="PYNF01000026">
    <property type="protein sequence ID" value="PSU93860.1"/>
    <property type="molecule type" value="Genomic_DNA"/>
</dbReference>
<evidence type="ECO:0000313" key="1">
    <source>
        <dbReference type="EMBL" id="PSU93860.1"/>
    </source>
</evidence>
<dbReference type="PROSITE" id="PS51257">
    <property type="entry name" value="PROKAR_LIPOPROTEIN"/>
    <property type="match status" value="1"/>
</dbReference>
<gene>
    <name evidence="1" type="ORF">C9J27_20375</name>
</gene>
<dbReference type="InterPro" id="IPR002491">
    <property type="entry name" value="ABC_transptr_periplasmic_BD"/>
</dbReference>
<dbReference type="Proteomes" id="UP000241426">
    <property type="component" value="Unassembled WGS sequence"/>
</dbReference>
<dbReference type="PROSITE" id="PS50983">
    <property type="entry name" value="FE_B12_PBP"/>
    <property type="match status" value="1"/>
</dbReference>
<name>A0A0B7JEE4_9GAMM</name>
<dbReference type="AlphaFoldDB" id="A0A0B7JEE4"/>
<dbReference type="Gene3D" id="3.40.50.1980">
    <property type="entry name" value="Nitrogenase molybdenum iron protein domain"/>
    <property type="match status" value="2"/>
</dbReference>
<protein>
    <submittedName>
        <fullName evidence="1">Cobalamin ABC transporter substrate-binding protein</fullName>
    </submittedName>
</protein>
<dbReference type="PANTHER" id="PTHR30535:SF34">
    <property type="entry name" value="MOLYBDATE-BINDING PROTEIN MOLA"/>
    <property type="match status" value="1"/>
</dbReference>
<dbReference type="RefSeq" id="WP_036791823.1">
    <property type="nucleotide sequence ID" value="NZ_LN794353.1"/>
</dbReference>
<sequence>MKTSLKVLTLTLGAIISCSALAADYPMTVTDVTGRAITFDHEPEHIALGTARNFPLLEIVYGKDAGKHLVAMRDDMKNSAPSMYELYVKRYPSLANAHTIGKISKGQFDAEAFINMKPKPDVLIIGLDSAKKAESTGLIQKLDDAGIKVITADFRDKTIDNTLKSVTTVAKALGQEKRGQAFSDYYLEHLNHIKDVIAKHPEIKTKNVFLETAAGYTFESCCDTYAGGNMSDFITLLKAENIAAKPLKGAHKGVMSPETIITASTDVYIMQSAGWIDKKTGKATHGIPLGYAMNKEEIASQTAMLMSRDWLKATKAFQTKNVYAVYKPFYNSPYNLVALEYFAKWIHPDLFKDLNPEATFEEMNKKLGNNDVKGIFGINNFEAMSNKF</sequence>
<dbReference type="PANTHER" id="PTHR30535">
    <property type="entry name" value="VITAMIN B12-BINDING PROTEIN"/>
    <property type="match status" value="1"/>
</dbReference>
<dbReference type="eggNOG" id="COG0614">
    <property type="taxonomic scope" value="Bacteria"/>
</dbReference>
<dbReference type="GeneID" id="29945771"/>
<dbReference type="InterPro" id="IPR050902">
    <property type="entry name" value="ABC_Transporter_SBP"/>
</dbReference>
<accession>A0A0B7JEE4</accession>
<organism evidence="1 2">
    <name type="scientific">Photobacterium kishitanii</name>
    <dbReference type="NCBI Taxonomy" id="318456"/>
    <lineage>
        <taxon>Bacteria</taxon>
        <taxon>Pseudomonadati</taxon>
        <taxon>Pseudomonadota</taxon>
        <taxon>Gammaproteobacteria</taxon>
        <taxon>Vibrionales</taxon>
        <taxon>Vibrionaceae</taxon>
        <taxon>Photobacterium</taxon>
    </lineage>
</organism>
<accession>A0A2T3KCY3</accession>